<feature type="transmembrane region" description="Helical" evidence="7">
    <location>
        <begin position="160"/>
        <end position="178"/>
    </location>
</feature>
<reference evidence="8 9" key="1">
    <citation type="submission" date="2007-08" db="EMBL/GenBank/DDBJ databases">
        <authorList>
            <consortium name="The Citrobacter koseri Genome Sequencing Project"/>
            <person name="McClelland M."/>
            <person name="Sanderson E.K."/>
            <person name="Porwollik S."/>
            <person name="Spieth J."/>
            <person name="Clifton W.S."/>
            <person name="Latreille P."/>
            <person name="Courtney L."/>
            <person name="Wang C."/>
            <person name="Pepin K."/>
            <person name="Bhonagiri V."/>
            <person name="Nash W."/>
            <person name="Johnson M."/>
            <person name="Thiruvilangam P."/>
            <person name="Wilson R."/>
        </authorList>
    </citation>
    <scope>NUCLEOTIDE SEQUENCE [LARGE SCALE GENOMIC DNA]</scope>
    <source>
        <strain evidence="9">ATCC BAA-895 / CDC 4225-83 / SGSC4696</strain>
    </source>
</reference>
<dbReference type="STRING" id="290338.CKO_01442"/>
<comment type="subcellular location">
    <subcellularLocation>
        <location evidence="1">Cell membrane</location>
        <topology evidence="1">Multi-pass membrane protein</topology>
    </subcellularLocation>
</comment>
<dbReference type="EMBL" id="CP000822">
    <property type="protein sequence ID" value="ABV12576.1"/>
    <property type="molecule type" value="Genomic_DNA"/>
</dbReference>
<protein>
    <recommendedName>
        <fullName evidence="10">LysE family translocator</fullName>
    </recommendedName>
</protein>
<sequence length="220" mass="23401">MRYEGEKALINLTLLSAYSLSVLLLLVTPGPVVALVTGTAARHGARKAFATVIGTNSASLVLIILAALMLAGVMSISGLFLSLLGIAGSLYIGYGALISLRAGNPQANAQENTVAAGDGGVIRGFITGISNPKDILFFVAFFPQFIAVTQNFAASIMMLTVVWIIFDFAVLSLYILLINNWLSPHHSRRIGLASSLFLLVISLSGLVYNVREIIHHLPYG</sequence>
<dbReference type="HOGENOM" id="CLU_079569_2_3_6"/>
<evidence type="ECO:0000313" key="9">
    <source>
        <dbReference type="Proteomes" id="UP000008148"/>
    </source>
</evidence>
<feature type="transmembrane region" description="Helical" evidence="7">
    <location>
        <begin position="48"/>
        <end position="73"/>
    </location>
</feature>
<evidence type="ECO:0008006" key="10">
    <source>
        <dbReference type="Google" id="ProtNLM"/>
    </source>
</evidence>
<dbReference type="Pfam" id="PF01810">
    <property type="entry name" value="LysE"/>
    <property type="match status" value="1"/>
</dbReference>
<keyword evidence="2" id="KW-1003">Cell membrane</keyword>
<keyword evidence="3 7" id="KW-0812">Transmembrane</keyword>
<evidence type="ECO:0000313" key="8">
    <source>
        <dbReference type="EMBL" id="ABV12576.1"/>
    </source>
</evidence>
<evidence type="ECO:0000256" key="5">
    <source>
        <dbReference type="ARBA" id="ARBA00022989"/>
    </source>
</evidence>
<evidence type="ECO:0000256" key="6">
    <source>
        <dbReference type="ARBA" id="ARBA00023136"/>
    </source>
</evidence>
<evidence type="ECO:0000256" key="2">
    <source>
        <dbReference type="ARBA" id="ARBA00022475"/>
    </source>
</evidence>
<dbReference type="Proteomes" id="UP000008148">
    <property type="component" value="Chromosome"/>
</dbReference>
<keyword evidence="6 7" id="KW-0472">Membrane</keyword>
<evidence type="ECO:0000256" key="1">
    <source>
        <dbReference type="ARBA" id="ARBA00004651"/>
    </source>
</evidence>
<keyword evidence="5 7" id="KW-1133">Transmembrane helix</keyword>
<proteinExistence type="predicted"/>
<name>A8AGG3_CITK8</name>
<evidence type="ECO:0000256" key="3">
    <source>
        <dbReference type="ARBA" id="ARBA00022692"/>
    </source>
</evidence>
<organism evidence="8 9">
    <name type="scientific">Citrobacter koseri (strain ATCC BAA-895 / CDC 4225-83 / SGSC4696)</name>
    <dbReference type="NCBI Taxonomy" id="290338"/>
    <lineage>
        <taxon>Bacteria</taxon>
        <taxon>Pseudomonadati</taxon>
        <taxon>Pseudomonadota</taxon>
        <taxon>Gammaproteobacteria</taxon>
        <taxon>Enterobacterales</taxon>
        <taxon>Enterobacteriaceae</taxon>
        <taxon>Citrobacter</taxon>
    </lineage>
</organism>
<dbReference type="GO" id="GO:0005886">
    <property type="term" value="C:plasma membrane"/>
    <property type="evidence" value="ECO:0007669"/>
    <property type="project" value="UniProtKB-SubCell"/>
</dbReference>
<accession>A8AGG3</accession>
<keyword evidence="4" id="KW-0813">Transport</keyword>
<keyword evidence="4" id="KW-0029">Amino-acid transport</keyword>
<gene>
    <name evidence="8" type="ordered locus">CKO_01442</name>
</gene>
<dbReference type="InterPro" id="IPR001123">
    <property type="entry name" value="LeuE-type"/>
</dbReference>
<evidence type="ECO:0000256" key="4">
    <source>
        <dbReference type="ARBA" id="ARBA00022970"/>
    </source>
</evidence>
<keyword evidence="9" id="KW-1185">Reference proteome</keyword>
<dbReference type="AlphaFoldDB" id="A8AGG3"/>
<evidence type="ECO:0000256" key="7">
    <source>
        <dbReference type="SAM" id="Phobius"/>
    </source>
</evidence>
<dbReference type="GO" id="GO:0015171">
    <property type="term" value="F:amino acid transmembrane transporter activity"/>
    <property type="evidence" value="ECO:0007669"/>
    <property type="project" value="TreeGrafter"/>
</dbReference>
<feature type="transmembrane region" description="Helical" evidence="7">
    <location>
        <begin position="79"/>
        <end position="100"/>
    </location>
</feature>
<feature type="transmembrane region" description="Helical" evidence="7">
    <location>
        <begin position="12"/>
        <end position="36"/>
    </location>
</feature>
<dbReference type="PANTHER" id="PTHR30086:SF20">
    <property type="entry name" value="ARGININE EXPORTER PROTEIN ARGO-RELATED"/>
    <property type="match status" value="1"/>
</dbReference>
<dbReference type="KEGG" id="cko:CKO_01442"/>
<feature type="transmembrane region" description="Helical" evidence="7">
    <location>
        <begin position="190"/>
        <end position="210"/>
    </location>
</feature>
<dbReference type="PANTHER" id="PTHR30086">
    <property type="entry name" value="ARGININE EXPORTER PROTEIN ARGO"/>
    <property type="match status" value="1"/>
</dbReference>